<evidence type="ECO:0000256" key="2">
    <source>
        <dbReference type="SAM" id="Phobius"/>
    </source>
</evidence>
<comment type="caution">
    <text evidence="4">The sequence shown here is derived from an EMBL/GenBank/DDBJ whole genome shotgun (WGS) entry which is preliminary data.</text>
</comment>
<evidence type="ECO:0000256" key="1">
    <source>
        <dbReference type="SAM" id="Coils"/>
    </source>
</evidence>
<dbReference type="Pfam" id="PF14501">
    <property type="entry name" value="HATPase_c_5"/>
    <property type="match status" value="1"/>
</dbReference>
<keyword evidence="1" id="KW-0175">Coiled coil</keyword>
<dbReference type="Proteomes" id="UP000824049">
    <property type="component" value="Unassembled WGS sequence"/>
</dbReference>
<proteinExistence type="predicted"/>
<keyword evidence="2" id="KW-1133">Transmembrane helix</keyword>
<accession>A0A9D2J7Y2</accession>
<gene>
    <name evidence="4" type="ORF">H9968_08675</name>
</gene>
<evidence type="ECO:0000313" key="5">
    <source>
        <dbReference type="Proteomes" id="UP000824049"/>
    </source>
</evidence>
<evidence type="ECO:0000259" key="3">
    <source>
        <dbReference type="Pfam" id="PF14501"/>
    </source>
</evidence>
<keyword evidence="2" id="KW-0812">Transmembrane</keyword>
<feature type="transmembrane region" description="Helical" evidence="2">
    <location>
        <begin position="49"/>
        <end position="70"/>
    </location>
</feature>
<organism evidence="4 5">
    <name type="scientific">Candidatus Anaerobutyricum stercoris</name>
    <dbReference type="NCBI Taxonomy" id="2838457"/>
    <lineage>
        <taxon>Bacteria</taxon>
        <taxon>Bacillati</taxon>
        <taxon>Bacillota</taxon>
        <taxon>Clostridia</taxon>
        <taxon>Lachnospirales</taxon>
        <taxon>Lachnospiraceae</taxon>
        <taxon>Anaerobutyricum</taxon>
    </lineage>
</organism>
<reference evidence="4" key="2">
    <citation type="submission" date="2021-04" db="EMBL/GenBank/DDBJ databases">
        <authorList>
            <person name="Gilroy R."/>
        </authorList>
    </citation>
    <scope>NUCLEOTIDE SEQUENCE</scope>
    <source>
        <strain evidence="4">CHK179-28034</strain>
    </source>
</reference>
<feature type="domain" description="Sensor histidine kinase NatK-like C-terminal" evidence="3">
    <location>
        <begin position="191"/>
        <end position="286"/>
    </location>
</feature>
<dbReference type="InterPro" id="IPR032834">
    <property type="entry name" value="NatK-like_C"/>
</dbReference>
<dbReference type="SUPFAM" id="SSF55874">
    <property type="entry name" value="ATPase domain of HSP90 chaperone/DNA topoisomerase II/histidine kinase"/>
    <property type="match status" value="1"/>
</dbReference>
<reference evidence="4" key="1">
    <citation type="journal article" date="2021" name="PeerJ">
        <title>Extensive microbial diversity within the chicken gut microbiome revealed by metagenomics and culture.</title>
        <authorList>
            <person name="Gilroy R."/>
            <person name="Ravi A."/>
            <person name="Getino M."/>
            <person name="Pursley I."/>
            <person name="Horton D.L."/>
            <person name="Alikhan N.F."/>
            <person name="Baker D."/>
            <person name="Gharbi K."/>
            <person name="Hall N."/>
            <person name="Watson M."/>
            <person name="Adriaenssens E.M."/>
            <person name="Foster-Nyarko E."/>
            <person name="Jarju S."/>
            <person name="Secka A."/>
            <person name="Antonio M."/>
            <person name="Oren A."/>
            <person name="Chaudhuri R.R."/>
            <person name="La Ragione R."/>
            <person name="Hildebrand F."/>
            <person name="Pallen M.J."/>
        </authorList>
    </citation>
    <scope>NUCLEOTIDE SEQUENCE</scope>
    <source>
        <strain evidence="4">CHK179-28034</strain>
    </source>
</reference>
<feature type="coiled-coil region" evidence="1">
    <location>
        <begin position="84"/>
        <end position="129"/>
    </location>
</feature>
<evidence type="ECO:0000313" key="4">
    <source>
        <dbReference type="EMBL" id="HIZ39981.1"/>
    </source>
</evidence>
<sequence length="289" mass="33609">MKSTSKHQKQKNRLIKCLLFTVLSLITAAALIIFYFYTYQDFTEQDYTLVYISTLVYSIPIFFIGVYVYISLKEYYKKIDNDYLQTQETAAKRQEQLLIHAREQMQQRMNAALSQLNELEHLLRSGQEEEARQLCSRLSSYYQKTRYRHYCRNDIVDVILHTKKEECDLLHIAFTCHILLPEQMNLPAPVLISLFVNLLNNGIEGCSSSGQESLFLKLSVNYKGDYLLLHMENAKNPATVFSHSSTKADTFSHGLGLLILEEIAGQRDGSCHWQDRQTSFVSDIMLRYR</sequence>
<dbReference type="AlphaFoldDB" id="A0A9D2J7Y2"/>
<feature type="transmembrane region" description="Helical" evidence="2">
    <location>
        <begin position="14"/>
        <end position="37"/>
    </location>
</feature>
<keyword evidence="2" id="KW-0472">Membrane</keyword>
<dbReference type="InterPro" id="IPR036890">
    <property type="entry name" value="HATPase_C_sf"/>
</dbReference>
<protein>
    <submittedName>
        <fullName evidence="4">GHKL domain-containing protein</fullName>
    </submittedName>
</protein>
<name>A0A9D2J7Y2_9FIRM</name>
<dbReference type="EMBL" id="DXBR01000078">
    <property type="protein sequence ID" value="HIZ39981.1"/>
    <property type="molecule type" value="Genomic_DNA"/>
</dbReference>